<dbReference type="EMBL" id="JAUSWC010000009">
    <property type="protein sequence ID" value="MDQ0487978.1"/>
    <property type="molecule type" value="Genomic_DNA"/>
</dbReference>
<sequence length="409" mass="44832">MKRVSFFRWVVVLGLLLIGCSIAVYWHAPEYPELEQIDLTVLDEEPDGACTVRWTDPFGDTEREAPYLCDADRDPVLKAPEYRPGTNLGWDTGFVVAEGENKGELYTPELDETGGRWVDASDLLVTAGVLVTFVGVVGGTVQSLYGLSGLDARTVRRAERLRDMAAQVARDHERAVDAVRDAWTPLHEERVRKVLEGIPVGRLRWSAGPLVPVAELPRHGIRSVQDVLDAGAWGITEAAGLGQRAAEKVWEAARRKSDAVAEDTSVRLDTDATDPGTAKLLTALRVLVEAGPEARSAAEEGRRLADVLDRRLAAAAPASGWRLMLDTDRDGRLEARAAMARLREVLAEAERAGLRQRFAQASVDLLRGPDADPLALSARVDLASRPDAYQKQLWHITRTRLAESAALTR</sequence>
<organism evidence="2 3">
    <name type="scientific">Streptomyces thermodiastaticus</name>
    <dbReference type="NCBI Taxonomy" id="44061"/>
    <lineage>
        <taxon>Bacteria</taxon>
        <taxon>Bacillati</taxon>
        <taxon>Actinomycetota</taxon>
        <taxon>Actinomycetes</taxon>
        <taxon>Kitasatosporales</taxon>
        <taxon>Streptomycetaceae</taxon>
        <taxon>Streptomyces</taxon>
    </lineage>
</organism>
<dbReference type="Proteomes" id="UP001236795">
    <property type="component" value="Unassembled WGS sequence"/>
</dbReference>
<evidence type="ECO:0000313" key="2">
    <source>
        <dbReference type="EMBL" id="MDQ0487978.1"/>
    </source>
</evidence>
<keyword evidence="3" id="KW-1185">Reference proteome</keyword>
<keyword evidence="1" id="KW-0812">Transmembrane</keyword>
<evidence type="ECO:0000313" key="3">
    <source>
        <dbReference type="Proteomes" id="UP001236795"/>
    </source>
</evidence>
<protein>
    <submittedName>
        <fullName evidence="2">Uncharacterized protein</fullName>
    </submittedName>
</protein>
<dbReference type="PROSITE" id="PS51257">
    <property type="entry name" value="PROKAR_LIPOPROTEIN"/>
    <property type="match status" value="1"/>
</dbReference>
<reference evidence="2 3" key="1">
    <citation type="submission" date="2023-07" db="EMBL/GenBank/DDBJ databases">
        <title>Genomic Encyclopedia of Type Strains, Phase IV (KMG-IV): sequencing the most valuable type-strain genomes for metagenomic binning, comparative biology and taxonomic classification.</title>
        <authorList>
            <person name="Goeker M."/>
        </authorList>
    </citation>
    <scope>NUCLEOTIDE SEQUENCE [LARGE SCALE GENOMIC DNA]</scope>
    <source>
        <strain evidence="2 3">DSM 40573</strain>
    </source>
</reference>
<feature type="transmembrane region" description="Helical" evidence="1">
    <location>
        <begin position="123"/>
        <end position="147"/>
    </location>
</feature>
<accession>A0ABU0KF55</accession>
<keyword evidence="1" id="KW-0472">Membrane</keyword>
<proteinExistence type="predicted"/>
<name>A0ABU0KF55_9ACTN</name>
<evidence type="ECO:0000256" key="1">
    <source>
        <dbReference type="SAM" id="Phobius"/>
    </source>
</evidence>
<feature type="transmembrane region" description="Helical" evidence="1">
    <location>
        <begin position="7"/>
        <end position="28"/>
    </location>
</feature>
<keyword evidence="1" id="KW-1133">Transmembrane helix</keyword>
<comment type="caution">
    <text evidence="2">The sequence shown here is derived from an EMBL/GenBank/DDBJ whole genome shotgun (WGS) entry which is preliminary data.</text>
</comment>
<gene>
    <name evidence="2" type="ORF">QO019_002833</name>
</gene>
<dbReference type="RefSeq" id="WP_215188227.1">
    <property type="nucleotide sequence ID" value="NZ_JAUSWC010000009.1"/>
</dbReference>